<reference evidence="2" key="1">
    <citation type="submission" date="2023-10" db="EMBL/GenBank/DDBJ databases">
        <title>Genome assembly of Pristionchus species.</title>
        <authorList>
            <person name="Yoshida K."/>
            <person name="Sommer R.J."/>
        </authorList>
    </citation>
    <scope>NUCLEOTIDE SEQUENCE</scope>
    <source>
        <strain evidence="2">RS5133</strain>
    </source>
</reference>
<evidence type="ECO:0000259" key="1">
    <source>
        <dbReference type="PROSITE" id="PS00028"/>
    </source>
</evidence>
<sequence length="99" mass="11501">SLVEKKEKPKKVRKKQKEEICRISRKENASKKVLMCTMCKFGCRCKSTLGAHLRIAHNKTLVQARVSFRCDCGEEVQYSRHTKCTIQSYTIIRHDVAED</sequence>
<comment type="caution">
    <text evidence="2">The sequence shown here is derived from an EMBL/GenBank/DDBJ whole genome shotgun (WGS) entry which is preliminary data.</text>
</comment>
<feature type="domain" description="C2H2-type" evidence="1">
    <location>
        <begin position="36"/>
        <end position="57"/>
    </location>
</feature>
<keyword evidence="3" id="KW-1185">Reference proteome</keyword>
<dbReference type="AlphaFoldDB" id="A0AAV5WHS7"/>
<dbReference type="EMBL" id="BTSY01000005">
    <property type="protein sequence ID" value="GMT30130.1"/>
    <property type="molecule type" value="Genomic_DNA"/>
</dbReference>
<protein>
    <recommendedName>
        <fullName evidence="1">C2H2-type domain-containing protein</fullName>
    </recommendedName>
</protein>
<name>A0AAV5WHS7_9BILA</name>
<accession>A0AAV5WHS7</accession>
<dbReference type="InterPro" id="IPR013087">
    <property type="entry name" value="Znf_C2H2_type"/>
</dbReference>
<feature type="non-terminal residue" evidence="2">
    <location>
        <position position="1"/>
    </location>
</feature>
<evidence type="ECO:0000313" key="2">
    <source>
        <dbReference type="EMBL" id="GMT30130.1"/>
    </source>
</evidence>
<proteinExistence type="predicted"/>
<dbReference type="Proteomes" id="UP001432322">
    <property type="component" value="Unassembled WGS sequence"/>
</dbReference>
<organism evidence="2 3">
    <name type="scientific">Pristionchus fissidentatus</name>
    <dbReference type="NCBI Taxonomy" id="1538716"/>
    <lineage>
        <taxon>Eukaryota</taxon>
        <taxon>Metazoa</taxon>
        <taxon>Ecdysozoa</taxon>
        <taxon>Nematoda</taxon>
        <taxon>Chromadorea</taxon>
        <taxon>Rhabditida</taxon>
        <taxon>Rhabditina</taxon>
        <taxon>Diplogasteromorpha</taxon>
        <taxon>Diplogasteroidea</taxon>
        <taxon>Neodiplogasteridae</taxon>
        <taxon>Pristionchus</taxon>
    </lineage>
</organism>
<evidence type="ECO:0000313" key="3">
    <source>
        <dbReference type="Proteomes" id="UP001432322"/>
    </source>
</evidence>
<dbReference type="PROSITE" id="PS00028">
    <property type="entry name" value="ZINC_FINGER_C2H2_1"/>
    <property type="match status" value="1"/>
</dbReference>
<gene>
    <name evidence="2" type="ORF">PFISCL1PPCAC_21427</name>
</gene>
<feature type="non-terminal residue" evidence="2">
    <location>
        <position position="99"/>
    </location>
</feature>